<name>A0A9D1WHU9_9FIRM</name>
<dbReference type="GO" id="GO:0005886">
    <property type="term" value="C:plasma membrane"/>
    <property type="evidence" value="ECO:0007669"/>
    <property type="project" value="UniProtKB-SubCell"/>
</dbReference>
<dbReference type="Gene3D" id="1.10.3720.10">
    <property type="entry name" value="MetI-like"/>
    <property type="match status" value="1"/>
</dbReference>
<evidence type="ECO:0000256" key="2">
    <source>
        <dbReference type="ARBA" id="ARBA00022448"/>
    </source>
</evidence>
<protein>
    <submittedName>
        <fullName evidence="9">Carbohydrate ABC transporter permease</fullName>
    </submittedName>
</protein>
<reference evidence="9" key="2">
    <citation type="submission" date="2021-04" db="EMBL/GenBank/DDBJ databases">
        <authorList>
            <person name="Gilroy R."/>
        </authorList>
    </citation>
    <scope>NUCLEOTIDE SEQUENCE</scope>
    <source>
        <strain evidence="9">ChiSjej1B19-8411</strain>
    </source>
</reference>
<feature type="transmembrane region" description="Helical" evidence="7">
    <location>
        <begin position="73"/>
        <end position="97"/>
    </location>
</feature>
<feature type="transmembrane region" description="Helical" evidence="7">
    <location>
        <begin position="238"/>
        <end position="259"/>
    </location>
</feature>
<proteinExistence type="inferred from homology"/>
<evidence type="ECO:0000256" key="4">
    <source>
        <dbReference type="ARBA" id="ARBA00022692"/>
    </source>
</evidence>
<reference evidence="9" key="1">
    <citation type="journal article" date="2021" name="PeerJ">
        <title>Extensive microbial diversity within the chicken gut microbiome revealed by metagenomics and culture.</title>
        <authorList>
            <person name="Gilroy R."/>
            <person name="Ravi A."/>
            <person name="Getino M."/>
            <person name="Pursley I."/>
            <person name="Horton D.L."/>
            <person name="Alikhan N.F."/>
            <person name="Baker D."/>
            <person name="Gharbi K."/>
            <person name="Hall N."/>
            <person name="Watson M."/>
            <person name="Adriaenssens E.M."/>
            <person name="Foster-Nyarko E."/>
            <person name="Jarju S."/>
            <person name="Secka A."/>
            <person name="Antonio M."/>
            <person name="Oren A."/>
            <person name="Chaudhuri R.R."/>
            <person name="La Ragione R."/>
            <person name="Hildebrand F."/>
            <person name="Pallen M.J."/>
        </authorList>
    </citation>
    <scope>NUCLEOTIDE SEQUENCE</scope>
    <source>
        <strain evidence="9">ChiSjej1B19-8411</strain>
    </source>
</reference>
<dbReference type="CDD" id="cd06261">
    <property type="entry name" value="TM_PBP2"/>
    <property type="match status" value="1"/>
</dbReference>
<evidence type="ECO:0000256" key="5">
    <source>
        <dbReference type="ARBA" id="ARBA00022989"/>
    </source>
</evidence>
<keyword evidence="4 7" id="KW-0812">Transmembrane</keyword>
<comment type="caution">
    <text evidence="9">The sequence shown here is derived from an EMBL/GenBank/DDBJ whole genome shotgun (WGS) entry which is preliminary data.</text>
</comment>
<keyword evidence="6 7" id="KW-0472">Membrane</keyword>
<evidence type="ECO:0000259" key="8">
    <source>
        <dbReference type="PROSITE" id="PS50928"/>
    </source>
</evidence>
<feature type="transmembrane region" description="Helical" evidence="7">
    <location>
        <begin position="7"/>
        <end position="26"/>
    </location>
</feature>
<dbReference type="Pfam" id="PF00528">
    <property type="entry name" value="BPD_transp_1"/>
    <property type="match status" value="1"/>
</dbReference>
<accession>A0A9D1WHU9</accession>
<keyword evidence="2 7" id="KW-0813">Transport</keyword>
<feature type="transmembrane region" description="Helical" evidence="7">
    <location>
        <begin position="104"/>
        <end position="125"/>
    </location>
</feature>
<dbReference type="EMBL" id="DXEX01000142">
    <property type="protein sequence ID" value="HIX59355.1"/>
    <property type="molecule type" value="Genomic_DNA"/>
</dbReference>
<dbReference type="PROSITE" id="PS50928">
    <property type="entry name" value="ABC_TM1"/>
    <property type="match status" value="1"/>
</dbReference>
<evidence type="ECO:0000313" key="9">
    <source>
        <dbReference type="EMBL" id="HIX59355.1"/>
    </source>
</evidence>
<feature type="transmembrane region" description="Helical" evidence="7">
    <location>
        <begin position="179"/>
        <end position="201"/>
    </location>
</feature>
<dbReference type="SUPFAM" id="SSF161098">
    <property type="entry name" value="MetI-like"/>
    <property type="match status" value="1"/>
</dbReference>
<sequence length="274" mass="31323">MKTKRKHLWIHVLLILLVVIMLYPIVFSVGNSFKTQREIYSNVLSLIPQNPTLENYETIATRISYGRIVLNTVFIATVVMAFKVFTSFIVAYAFVYLRFPGKNVLYFVLISTMFIPFTVTMIPNYITLSRVDLLDSVWGVILPQLSDAMGIFLLRQQMRSIPYSLFEVARLEKTPHRTIMWKIILPVIRPAVVSTAIIFFINSWNEYVWPRLILKSEEVYTLSLALQQFVGAEGGPDMSISMAMATATMIIPLVLFAFCQRYIMSTYASSGLKG</sequence>
<gene>
    <name evidence="9" type="ORF">IAA45_06525</name>
</gene>
<dbReference type="GO" id="GO:0055085">
    <property type="term" value="P:transmembrane transport"/>
    <property type="evidence" value="ECO:0007669"/>
    <property type="project" value="InterPro"/>
</dbReference>
<comment type="similarity">
    <text evidence="7">Belongs to the binding-protein-dependent transport system permease family.</text>
</comment>
<evidence type="ECO:0000256" key="6">
    <source>
        <dbReference type="ARBA" id="ARBA00023136"/>
    </source>
</evidence>
<dbReference type="AlphaFoldDB" id="A0A9D1WHU9"/>
<feature type="domain" description="ABC transmembrane type-1" evidence="8">
    <location>
        <begin position="69"/>
        <end position="259"/>
    </location>
</feature>
<evidence type="ECO:0000256" key="1">
    <source>
        <dbReference type="ARBA" id="ARBA00004651"/>
    </source>
</evidence>
<evidence type="ECO:0000256" key="7">
    <source>
        <dbReference type="RuleBase" id="RU363032"/>
    </source>
</evidence>
<keyword evidence="3" id="KW-1003">Cell membrane</keyword>
<dbReference type="PANTHER" id="PTHR43744:SF12">
    <property type="entry name" value="ABC TRANSPORTER PERMEASE PROTEIN MG189-RELATED"/>
    <property type="match status" value="1"/>
</dbReference>
<comment type="subcellular location">
    <subcellularLocation>
        <location evidence="1 7">Cell membrane</location>
        <topology evidence="1 7">Multi-pass membrane protein</topology>
    </subcellularLocation>
</comment>
<evidence type="ECO:0000313" key="10">
    <source>
        <dbReference type="Proteomes" id="UP000886817"/>
    </source>
</evidence>
<dbReference type="Proteomes" id="UP000886817">
    <property type="component" value="Unassembled WGS sequence"/>
</dbReference>
<dbReference type="PANTHER" id="PTHR43744">
    <property type="entry name" value="ABC TRANSPORTER PERMEASE PROTEIN MG189-RELATED-RELATED"/>
    <property type="match status" value="1"/>
</dbReference>
<dbReference type="InterPro" id="IPR035906">
    <property type="entry name" value="MetI-like_sf"/>
</dbReference>
<keyword evidence="5 7" id="KW-1133">Transmembrane helix</keyword>
<evidence type="ECO:0000256" key="3">
    <source>
        <dbReference type="ARBA" id="ARBA00022475"/>
    </source>
</evidence>
<feature type="transmembrane region" description="Helical" evidence="7">
    <location>
        <begin position="137"/>
        <end position="154"/>
    </location>
</feature>
<organism evidence="9 10">
    <name type="scientific">Candidatus Blautia gallistercoris</name>
    <dbReference type="NCBI Taxonomy" id="2838490"/>
    <lineage>
        <taxon>Bacteria</taxon>
        <taxon>Bacillati</taxon>
        <taxon>Bacillota</taxon>
        <taxon>Clostridia</taxon>
        <taxon>Lachnospirales</taxon>
        <taxon>Lachnospiraceae</taxon>
        <taxon>Blautia</taxon>
    </lineage>
</organism>
<dbReference type="InterPro" id="IPR000515">
    <property type="entry name" value="MetI-like"/>
</dbReference>